<keyword evidence="1" id="KW-0732">Signal</keyword>
<dbReference type="EMBL" id="GBXM01066144">
    <property type="protein sequence ID" value="JAH42433.1"/>
    <property type="molecule type" value="Transcribed_RNA"/>
</dbReference>
<organism evidence="2">
    <name type="scientific">Anguilla anguilla</name>
    <name type="common">European freshwater eel</name>
    <name type="synonym">Muraena anguilla</name>
    <dbReference type="NCBI Taxonomy" id="7936"/>
    <lineage>
        <taxon>Eukaryota</taxon>
        <taxon>Metazoa</taxon>
        <taxon>Chordata</taxon>
        <taxon>Craniata</taxon>
        <taxon>Vertebrata</taxon>
        <taxon>Euteleostomi</taxon>
        <taxon>Actinopterygii</taxon>
        <taxon>Neopterygii</taxon>
        <taxon>Teleostei</taxon>
        <taxon>Anguilliformes</taxon>
        <taxon>Anguillidae</taxon>
        <taxon>Anguilla</taxon>
    </lineage>
</organism>
<reference evidence="2" key="2">
    <citation type="journal article" date="2015" name="Fish Shellfish Immunol.">
        <title>Early steps in the European eel (Anguilla anguilla)-Vibrio vulnificus interaction in the gills: Role of the RtxA13 toxin.</title>
        <authorList>
            <person name="Callol A."/>
            <person name="Pajuelo D."/>
            <person name="Ebbesson L."/>
            <person name="Teles M."/>
            <person name="MacKenzie S."/>
            <person name="Amaro C."/>
        </authorList>
    </citation>
    <scope>NUCLEOTIDE SEQUENCE</scope>
</reference>
<reference evidence="2" key="1">
    <citation type="submission" date="2014-11" db="EMBL/GenBank/DDBJ databases">
        <authorList>
            <person name="Amaro Gonzalez C."/>
        </authorList>
    </citation>
    <scope>NUCLEOTIDE SEQUENCE</scope>
</reference>
<protein>
    <submittedName>
        <fullName evidence="2">Uncharacterized protein</fullName>
    </submittedName>
</protein>
<feature type="chain" id="PRO_5002432299" evidence="1">
    <location>
        <begin position="19"/>
        <end position="47"/>
    </location>
</feature>
<proteinExistence type="predicted"/>
<evidence type="ECO:0000313" key="2">
    <source>
        <dbReference type="EMBL" id="JAH42433.1"/>
    </source>
</evidence>
<sequence>MRHWQSMSLLSFSKFVHLLPVFAILKCDRDVSGHGTLFCVGDGWEWL</sequence>
<name>A0A0E9SPJ9_ANGAN</name>
<feature type="signal peptide" evidence="1">
    <location>
        <begin position="1"/>
        <end position="18"/>
    </location>
</feature>
<accession>A0A0E9SPJ9</accession>
<dbReference type="AlphaFoldDB" id="A0A0E9SPJ9"/>
<evidence type="ECO:0000256" key="1">
    <source>
        <dbReference type="SAM" id="SignalP"/>
    </source>
</evidence>